<comment type="caution">
    <text evidence="1">The sequence shown here is derived from an EMBL/GenBank/DDBJ whole genome shotgun (WGS) entry which is preliminary data.</text>
</comment>
<evidence type="ECO:0000313" key="2">
    <source>
        <dbReference type="Proteomes" id="UP000228510"/>
    </source>
</evidence>
<reference evidence="2" key="1">
    <citation type="submission" date="2017-09" db="EMBL/GenBank/DDBJ databases">
        <title>Depth-based differentiation of microbial function through sediment-hosted aquifers and enrichment of novel symbionts in the deep terrestrial subsurface.</title>
        <authorList>
            <person name="Probst A.J."/>
            <person name="Ladd B."/>
            <person name="Jarett J.K."/>
            <person name="Geller-Mcgrath D.E."/>
            <person name="Sieber C.M.K."/>
            <person name="Emerson J.B."/>
            <person name="Anantharaman K."/>
            <person name="Thomas B.C."/>
            <person name="Malmstrom R."/>
            <person name="Stieglmeier M."/>
            <person name="Klingl A."/>
            <person name="Woyke T."/>
            <person name="Ryan C.M."/>
            <person name="Banfield J.F."/>
        </authorList>
    </citation>
    <scope>NUCLEOTIDE SEQUENCE [LARGE SCALE GENOMIC DNA]</scope>
</reference>
<protein>
    <submittedName>
        <fullName evidence="1">Uncharacterized protein</fullName>
    </submittedName>
</protein>
<gene>
    <name evidence="1" type="ORF">COU01_01670</name>
</gene>
<accession>A0A2H0V039</accession>
<proteinExistence type="predicted"/>
<name>A0A2H0V039_9BACT</name>
<dbReference type="EMBL" id="PFAT01000023">
    <property type="protein sequence ID" value="PIR92454.1"/>
    <property type="molecule type" value="Genomic_DNA"/>
</dbReference>
<dbReference type="AlphaFoldDB" id="A0A2H0V039"/>
<organism evidence="1 2">
    <name type="scientific">Candidatus Falkowbacteria bacterium CG10_big_fil_rev_8_21_14_0_10_44_15</name>
    <dbReference type="NCBI Taxonomy" id="1974569"/>
    <lineage>
        <taxon>Bacteria</taxon>
        <taxon>Candidatus Falkowiibacteriota</taxon>
    </lineage>
</organism>
<sequence>MSQNLEKKVDKILMELESHTTRMDKNDKKVDKILIELLQVKKKVDDCVTTEVFEKKTDEILTAIDGVVKDNQDIKIEQTANIAAHDRFETRITRVENHLDLKLVS</sequence>
<evidence type="ECO:0000313" key="1">
    <source>
        <dbReference type="EMBL" id="PIR92454.1"/>
    </source>
</evidence>
<dbReference type="Proteomes" id="UP000228510">
    <property type="component" value="Unassembled WGS sequence"/>
</dbReference>